<proteinExistence type="predicted"/>
<evidence type="ECO:0000313" key="3">
    <source>
        <dbReference type="Proteomes" id="UP000807306"/>
    </source>
</evidence>
<reference evidence="2" key="1">
    <citation type="submission" date="2020-11" db="EMBL/GenBank/DDBJ databases">
        <authorList>
            <consortium name="DOE Joint Genome Institute"/>
            <person name="Ahrendt S."/>
            <person name="Riley R."/>
            <person name="Andreopoulos W."/>
            <person name="Labutti K."/>
            <person name="Pangilinan J."/>
            <person name="Ruiz-Duenas F.J."/>
            <person name="Barrasa J.M."/>
            <person name="Sanchez-Garcia M."/>
            <person name="Camarero S."/>
            <person name="Miyauchi S."/>
            <person name="Serrano A."/>
            <person name="Linde D."/>
            <person name="Babiker R."/>
            <person name="Drula E."/>
            <person name="Ayuso-Fernandez I."/>
            <person name="Pacheco R."/>
            <person name="Padilla G."/>
            <person name="Ferreira P."/>
            <person name="Barriuso J."/>
            <person name="Kellner H."/>
            <person name="Castanera R."/>
            <person name="Alfaro M."/>
            <person name="Ramirez L."/>
            <person name="Pisabarro A.G."/>
            <person name="Kuo A."/>
            <person name="Tritt A."/>
            <person name="Lipzen A."/>
            <person name="He G."/>
            <person name="Yan M."/>
            <person name="Ng V."/>
            <person name="Cullen D."/>
            <person name="Martin F."/>
            <person name="Rosso M.-N."/>
            <person name="Henrissat B."/>
            <person name="Hibbett D."/>
            <person name="Martinez A.T."/>
            <person name="Grigoriev I.V."/>
        </authorList>
    </citation>
    <scope>NUCLEOTIDE SEQUENCE</scope>
    <source>
        <strain evidence="2">CBS 506.95</strain>
    </source>
</reference>
<dbReference type="InterPro" id="IPR046528">
    <property type="entry name" value="DUF6593"/>
</dbReference>
<gene>
    <name evidence="2" type="ORF">CPB83DRAFT_851242</name>
</gene>
<keyword evidence="3" id="KW-1185">Reference proteome</keyword>
<comment type="caution">
    <text evidence="2">The sequence shown here is derived from an EMBL/GenBank/DDBJ whole genome shotgun (WGS) entry which is preliminary data.</text>
</comment>
<name>A0A9P6JR05_9AGAR</name>
<protein>
    <recommendedName>
        <fullName evidence="1">DUF6593 domain-containing protein</fullName>
    </recommendedName>
</protein>
<sequence>MMSAKDGVESILAIINPERATRLVLTNPEDPMNTPITRNKKPYMRLKNTADRMTVSRCLTTGAPGSAVHSVKEEVLVTVKHALIGFNSIQFSNHLSGKAMKAKDWLKETKVAGRRKWTMQTPIGECCWVVGAVPNRDERLLLVAAEDNEHRIAWVTATAVGRDPYALYVSAGSEAIHDMIIISFGIIEEIIRMKGLDDMAKRGRVVDTPATEASSSSTSS</sequence>
<feature type="domain" description="DUF6593" evidence="1">
    <location>
        <begin position="30"/>
        <end position="192"/>
    </location>
</feature>
<organism evidence="2 3">
    <name type="scientific">Crepidotus variabilis</name>
    <dbReference type="NCBI Taxonomy" id="179855"/>
    <lineage>
        <taxon>Eukaryota</taxon>
        <taxon>Fungi</taxon>
        <taxon>Dikarya</taxon>
        <taxon>Basidiomycota</taxon>
        <taxon>Agaricomycotina</taxon>
        <taxon>Agaricomycetes</taxon>
        <taxon>Agaricomycetidae</taxon>
        <taxon>Agaricales</taxon>
        <taxon>Agaricineae</taxon>
        <taxon>Crepidotaceae</taxon>
        <taxon>Crepidotus</taxon>
    </lineage>
</organism>
<evidence type="ECO:0000259" key="1">
    <source>
        <dbReference type="Pfam" id="PF20236"/>
    </source>
</evidence>
<accession>A0A9P6JR05</accession>
<dbReference type="AlphaFoldDB" id="A0A9P6JR05"/>
<dbReference type="Pfam" id="PF20236">
    <property type="entry name" value="DUF6593"/>
    <property type="match status" value="1"/>
</dbReference>
<dbReference type="EMBL" id="MU157841">
    <property type="protein sequence ID" value="KAF9530252.1"/>
    <property type="molecule type" value="Genomic_DNA"/>
</dbReference>
<dbReference type="Proteomes" id="UP000807306">
    <property type="component" value="Unassembled WGS sequence"/>
</dbReference>
<evidence type="ECO:0000313" key="2">
    <source>
        <dbReference type="EMBL" id="KAF9530252.1"/>
    </source>
</evidence>